<evidence type="ECO:0000256" key="8">
    <source>
        <dbReference type="PROSITE-ProRule" id="PRU01360"/>
    </source>
</evidence>
<dbReference type="Pfam" id="PF07715">
    <property type="entry name" value="Plug"/>
    <property type="match status" value="1"/>
</dbReference>
<dbReference type="Pfam" id="PF13715">
    <property type="entry name" value="CarbopepD_reg_2"/>
    <property type="match status" value="1"/>
</dbReference>
<organism evidence="12 13">
    <name type="scientific">Spirosoma liriopis</name>
    <dbReference type="NCBI Taxonomy" id="2937440"/>
    <lineage>
        <taxon>Bacteria</taxon>
        <taxon>Pseudomonadati</taxon>
        <taxon>Bacteroidota</taxon>
        <taxon>Cytophagia</taxon>
        <taxon>Cytophagales</taxon>
        <taxon>Cytophagaceae</taxon>
        <taxon>Spirosoma</taxon>
    </lineage>
</organism>
<dbReference type="InterPro" id="IPR008969">
    <property type="entry name" value="CarboxyPept-like_regulatory"/>
</dbReference>
<name>A0ABT0HS82_9BACT</name>
<dbReference type="Gene3D" id="2.60.40.1120">
    <property type="entry name" value="Carboxypeptidase-like, regulatory domain"/>
    <property type="match status" value="1"/>
</dbReference>
<keyword evidence="5 9" id="KW-0798">TonB box</keyword>
<dbReference type="SUPFAM" id="SSF56935">
    <property type="entry name" value="Porins"/>
    <property type="match status" value="1"/>
</dbReference>
<sequence>MKRIRHLKLCASVGMLMKLSLTQLILALLLTTLTYAHPSSAQEILERTIDLQLEKTSLQNVLNQIEVQASVKFVYSKKIIQADRLVSIRASNERLHEVLKTLLGPLSISYRVVSGRVLLTREDMQGAVLNPAVPSALAVSGTVIDDQSQGLPGVSVVVKGTQTGTVTDVNGHYSINAPDGAATLVFSFIGYQTQEIAINGRTVVDVKLGSDVKSLSEVVVVGYGTQKRSDVTGALASVSSKELNAFPVVNAAQGLAGRAAGVQVIQNSGAPGSNISIRVRGGNSLLGNNEPLYVVDGFALSGSPTTINPADIESIEVLKDASATAIYGSRGANGVVLITTRTGKSGSNRVNIDSYVGFQQVRKKLSLLNATEFAQIANERAKNDGLQPYFTPEQVNSFGEGTNWQDAIFRSAPIQNHVVTFSGGSEKTQYSISGSFFDQDGIVIGSGYQRYSVRANINQKINDKLKLNYSSVLSRTGNRMISNDNSSRGNGVVSAALTAPPMIAPRDANGNYSNVVPYSFSPNAAENAVALALERLSERTGSSVLTNLGLTYEFIPGLTLRVSAGVDYANSRTDYYSPRLFKASPSGVGTTTYETRTNFLNENILNYTKTINQVHSLAFTGGVTYQSEQFNRNITGASGFTTDVLSNNNLQSGSVIQTPTVLVTNWKLFSGLARANYSYRDRYLVTASIRADGSSRFGVSSKWGYFPSAALAWRVSEEPFIKSLTYVSNLKLRLGWGQTGSTAIDPYQTLNTLNSSQIVLGNDLYTGFAPGNTQPNPDLKWETTSQTNAGIDFGFFNERLRFTADYYVKNTNDLLANVLLPSSSGYSSQIQNLGTIRNQGVELDLGGNILTGAFKWDANVNFAANRNKVIKLASGSDVFGQALDIPLNVSINLVREGQPVGVFFGYLEDGLNENGTIKYKDLDGNGTINNLDRTIIGNPNPKFIYGFNNNFSFKNFTLNVFLQGVQGADIFNFNLSNQANAFNFGENQVRSSLDRWTPENPNVNAKNPKVSISTTFRESNRFVEDGSFMRVKNVRLGYNLPVSKLQINWLKTAQIYASAQNLLTFTKYSWFDPEVSSRGGAASISVGIDQTSYPVAKTFTFGVSVGF</sequence>
<dbReference type="Gene3D" id="2.170.130.10">
    <property type="entry name" value="TonB-dependent receptor, plug domain"/>
    <property type="match status" value="1"/>
</dbReference>
<keyword evidence="13" id="KW-1185">Reference proteome</keyword>
<evidence type="ECO:0000259" key="11">
    <source>
        <dbReference type="Pfam" id="PF07715"/>
    </source>
</evidence>
<evidence type="ECO:0000256" key="4">
    <source>
        <dbReference type="ARBA" id="ARBA00022692"/>
    </source>
</evidence>
<dbReference type="NCBIfam" id="TIGR04056">
    <property type="entry name" value="OMP_RagA_SusC"/>
    <property type="match status" value="1"/>
</dbReference>
<keyword evidence="2 8" id="KW-0813">Transport</keyword>
<dbReference type="InterPro" id="IPR023997">
    <property type="entry name" value="TonB-dep_OMP_SusC/RagA_CS"/>
</dbReference>
<dbReference type="SUPFAM" id="SSF49464">
    <property type="entry name" value="Carboxypeptidase regulatory domain-like"/>
    <property type="match status" value="1"/>
</dbReference>
<keyword evidence="12" id="KW-0675">Receptor</keyword>
<dbReference type="InterPro" id="IPR000531">
    <property type="entry name" value="Beta-barrel_TonB"/>
</dbReference>
<comment type="subcellular location">
    <subcellularLocation>
        <location evidence="1 8">Cell outer membrane</location>
        <topology evidence="1 8">Multi-pass membrane protein</topology>
    </subcellularLocation>
</comment>
<evidence type="ECO:0000256" key="1">
    <source>
        <dbReference type="ARBA" id="ARBA00004571"/>
    </source>
</evidence>
<evidence type="ECO:0000256" key="3">
    <source>
        <dbReference type="ARBA" id="ARBA00022452"/>
    </source>
</evidence>
<dbReference type="InterPro" id="IPR012910">
    <property type="entry name" value="Plug_dom"/>
</dbReference>
<comment type="similarity">
    <text evidence="8 9">Belongs to the TonB-dependent receptor family.</text>
</comment>
<accession>A0ABT0HS82</accession>
<keyword evidence="4 8" id="KW-0812">Transmembrane</keyword>
<dbReference type="InterPro" id="IPR039426">
    <property type="entry name" value="TonB-dep_rcpt-like"/>
</dbReference>
<evidence type="ECO:0000256" key="2">
    <source>
        <dbReference type="ARBA" id="ARBA00022448"/>
    </source>
</evidence>
<evidence type="ECO:0000259" key="10">
    <source>
        <dbReference type="Pfam" id="PF00593"/>
    </source>
</evidence>
<evidence type="ECO:0000256" key="5">
    <source>
        <dbReference type="ARBA" id="ARBA00023077"/>
    </source>
</evidence>
<gene>
    <name evidence="12" type="ORF">M0L20_23450</name>
</gene>
<dbReference type="RefSeq" id="WP_248479444.1">
    <property type="nucleotide sequence ID" value="NZ_JALPRF010000004.1"/>
</dbReference>
<evidence type="ECO:0000256" key="6">
    <source>
        <dbReference type="ARBA" id="ARBA00023136"/>
    </source>
</evidence>
<evidence type="ECO:0000256" key="9">
    <source>
        <dbReference type="RuleBase" id="RU003357"/>
    </source>
</evidence>
<protein>
    <submittedName>
        <fullName evidence="12">TonB-dependent receptor</fullName>
    </submittedName>
</protein>
<evidence type="ECO:0000313" key="13">
    <source>
        <dbReference type="Proteomes" id="UP001202180"/>
    </source>
</evidence>
<dbReference type="NCBIfam" id="TIGR04057">
    <property type="entry name" value="SusC_RagA_signa"/>
    <property type="match status" value="1"/>
</dbReference>
<dbReference type="InterPro" id="IPR037066">
    <property type="entry name" value="Plug_dom_sf"/>
</dbReference>
<keyword evidence="6 8" id="KW-0472">Membrane</keyword>
<dbReference type="InterPro" id="IPR023996">
    <property type="entry name" value="TonB-dep_OMP_SusC/RagA"/>
</dbReference>
<keyword evidence="3 8" id="KW-1134">Transmembrane beta strand</keyword>
<comment type="caution">
    <text evidence="12">The sequence shown here is derived from an EMBL/GenBank/DDBJ whole genome shotgun (WGS) entry which is preliminary data.</text>
</comment>
<keyword evidence="7 8" id="KW-0998">Cell outer membrane</keyword>
<dbReference type="Proteomes" id="UP001202180">
    <property type="component" value="Unassembled WGS sequence"/>
</dbReference>
<dbReference type="PROSITE" id="PS52016">
    <property type="entry name" value="TONB_DEPENDENT_REC_3"/>
    <property type="match status" value="1"/>
</dbReference>
<feature type="domain" description="TonB-dependent receptor plug" evidence="11">
    <location>
        <begin position="228"/>
        <end position="335"/>
    </location>
</feature>
<evidence type="ECO:0000256" key="7">
    <source>
        <dbReference type="ARBA" id="ARBA00023237"/>
    </source>
</evidence>
<dbReference type="Gene3D" id="2.40.170.20">
    <property type="entry name" value="TonB-dependent receptor, beta-barrel domain"/>
    <property type="match status" value="1"/>
</dbReference>
<feature type="domain" description="TonB-dependent receptor-like beta-barrel" evidence="10">
    <location>
        <begin position="528"/>
        <end position="1062"/>
    </location>
</feature>
<proteinExistence type="inferred from homology"/>
<dbReference type="Pfam" id="PF00593">
    <property type="entry name" value="TonB_dep_Rec_b-barrel"/>
    <property type="match status" value="1"/>
</dbReference>
<dbReference type="InterPro" id="IPR036942">
    <property type="entry name" value="Beta-barrel_TonB_sf"/>
</dbReference>
<dbReference type="EMBL" id="JALPRF010000004">
    <property type="protein sequence ID" value="MCK8494845.1"/>
    <property type="molecule type" value="Genomic_DNA"/>
</dbReference>
<evidence type="ECO:0000313" key="12">
    <source>
        <dbReference type="EMBL" id="MCK8494845.1"/>
    </source>
</evidence>
<reference evidence="12 13" key="1">
    <citation type="submission" date="2022-04" db="EMBL/GenBank/DDBJ databases">
        <title>Spirosoma sp. strain RP8 genome sequencing and assembly.</title>
        <authorList>
            <person name="Jung Y."/>
        </authorList>
    </citation>
    <scope>NUCLEOTIDE SEQUENCE [LARGE SCALE GENOMIC DNA]</scope>
    <source>
        <strain evidence="12 13">RP8</strain>
    </source>
</reference>